<sequence length="416" mass="43045">MATSTRTTHARNSSSLESVAVPPSPLSPATVNSPAGRTRSTRGPPAIDASQLMLTPPPSGAARPDLTARLDAFSIVSPLGSSHEKEASASTMPSPPLREQSFFAQNRTILLSGLPPSPNPSSPVPTPQMSSSSSTSISSRRPPNRRLTPLVTRSSTGGRQLLAGSLADSPMMSPRVLSPCVYVRATSLERQDAVSPRAASLGGDGADTTADGTESVTSTTTTTGDLPLAKGQLRICAIVRPSSDEKPYAIRRIVERKALARAVPKPDPRTATSVNILPSPIPCSPLSALPPLNPSHPSAVAGTKRRASPSPLSPASPHPSLRQHGRPGSPSEQPSPAQFTAAGGLPIPIRPHSALGILPGLAAVILSGHVHPGDIIEQPLPHPEAWPQTVSYTYSGCGEITDAVRANIEHLGGSAK</sequence>
<feature type="region of interest" description="Disordered" evidence="1">
    <location>
        <begin position="110"/>
        <end position="159"/>
    </location>
</feature>
<dbReference type="AlphaFoldDB" id="F0XU48"/>
<gene>
    <name evidence="2" type="ORF">CMQ_4435</name>
</gene>
<evidence type="ECO:0000313" key="2">
    <source>
        <dbReference type="EMBL" id="EFW98583.1"/>
    </source>
</evidence>
<evidence type="ECO:0000256" key="1">
    <source>
        <dbReference type="SAM" id="MobiDB-lite"/>
    </source>
</evidence>
<proteinExistence type="predicted"/>
<reference evidence="2 3" key="1">
    <citation type="journal article" date="2011" name="Proc. Natl. Acad. Sci. U.S.A.">
        <title>Genome and transcriptome analyses of the mountain pine beetle-fungal symbiont Grosmannia clavigera, a lodgepole pine pathogen.</title>
        <authorList>
            <person name="DiGuistini S."/>
            <person name="Wang Y."/>
            <person name="Liao N.Y."/>
            <person name="Taylor G."/>
            <person name="Tanguay P."/>
            <person name="Feau N."/>
            <person name="Henrissat B."/>
            <person name="Chan S.K."/>
            <person name="Hesse-Orce U."/>
            <person name="Alamouti S.M."/>
            <person name="Tsui C.K.M."/>
            <person name="Docking R.T."/>
            <person name="Levasseur A."/>
            <person name="Haridas S."/>
            <person name="Robertson G."/>
            <person name="Birol I."/>
            <person name="Holt R.A."/>
            <person name="Marra M.A."/>
            <person name="Hamelin R.C."/>
            <person name="Hirst M."/>
            <person name="Jones S.J.M."/>
            <person name="Bohlmann J."/>
            <person name="Breuil C."/>
        </authorList>
    </citation>
    <scope>NUCLEOTIDE SEQUENCE [LARGE SCALE GENOMIC DNA]</scope>
    <source>
        <strain evidence="3">kw1407 / UAMH 11150</strain>
    </source>
</reference>
<dbReference type="GeneID" id="25977646"/>
<protein>
    <submittedName>
        <fullName evidence="2">Uncharacterized protein</fullName>
    </submittedName>
</protein>
<organism evidence="3">
    <name type="scientific">Grosmannia clavigera (strain kw1407 / UAMH 11150)</name>
    <name type="common">Blue stain fungus</name>
    <name type="synonym">Graphiocladiella clavigera</name>
    <dbReference type="NCBI Taxonomy" id="655863"/>
    <lineage>
        <taxon>Eukaryota</taxon>
        <taxon>Fungi</taxon>
        <taxon>Dikarya</taxon>
        <taxon>Ascomycota</taxon>
        <taxon>Pezizomycotina</taxon>
        <taxon>Sordariomycetes</taxon>
        <taxon>Sordariomycetidae</taxon>
        <taxon>Ophiostomatales</taxon>
        <taxon>Ophiostomataceae</taxon>
        <taxon>Leptographium</taxon>
    </lineage>
</organism>
<dbReference type="eggNOG" id="ENOG502RJJE">
    <property type="taxonomic scope" value="Eukaryota"/>
</dbReference>
<dbReference type="EMBL" id="GL630006">
    <property type="protein sequence ID" value="EFW98583.1"/>
    <property type="molecule type" value="Genomic_DNA"/>
</dbReference>
<feature type="compositionally biased region" description="Low complexity" evidence="1">
    <location>
        <begin position="127"/>
        <end position="141"/>
    </location>
</feature>
<feature type="region of interest" description="Disordered" evidence="1">
    <location>
        <begin position="1"/>
        <end position="66"/>
    </location>
</feature>
<feature type="compositionally biased region" description="Polar residues" evidence="1">
    <location>
        <begin position="1"/>
        <end position="12"/>
    </location>
</feature>
<feature type="compositionally biased region" description="Low complexity" evidence="1">
    <location>
        <begin position="206"/>
        <end position="224"/>
    </location>
</feature>
<feature type="region of interest" description="Disordered" evidence="1">
    <location>
        <begin position="192"/>
        <end position="224"/>
    </location>
</feature>
<dbReference type="OrthoDB" id="3492129at2759"/>
<feature type="region of interest" description="Disordered" evidence="1">
    <location>
        <begin position="288"/>
        <end position="345"/>
    </location>
</feature>
<feature type="compositionally biased region" description="Pro residues" evidence="1">
    <location>
        <begin position="115"/>
        <end position="126"/>
    </location>
</feature>
<keyword evidence="3" id="KW-1185">Reference proteome</keyword>
<dbReference type="InParanoid" id="F0XU48"/>
<dbReference type="RefSeq" id="XP_014168066.1">
    <property type="nucleotide sequence ID" value="XM_014312591.1"/>
</dbReference>
<evidence type="ECO:0000313" key="3">
    <source>
        <dbReference type="Proteomes" id="UP000007796"/>
    </source>
</evidence>
<feature type="compositionally biased region" description="Low complexity" evidence="1">
    <location>
        <begin position="288"/>
        <end position="298"/>
    </location>
</feature>
<name>F0XU48_GROCL</name>
<dbReference type="Proteomes" id="UP000007796">
    <property type="component" value="Unassembled WGS sequence"/>
</dbReference>
<dbReference type="HOGENOM" id="CLU_580289_0_0_1"/>
<accession>F0XU48</accession>